<dbReference type="PANTHER" id="PTHR33751:SF1">
    <property type="entry name" value="CBB3-TYPE CYTOCHROME C OXIDASE SUBUNIT FIXP"/>
    <property type="match status" value="1"/>
</dbReference>
<keyword evidence="6" id="KW-0249">Electron transport</keyword>
<protein>
    <submittedName>
        <fullName evidence="11">C-type cytochrome</fullName>
    </submittedName>
</protein>
<dbReference type="SUPFAM" id="SSF46626">
    <property type="entry name" value="Cytochrome c"/>
    <property type="match status" value="1"/>
</dbReference>
<dbReference type="RefSeq" id="WP_313913414.1">
    <property type="nucleotide sequence ID" value="NZ_CP135076.1"/>
</dbReference>
<evidence type="ECO:0000259" key="10">
    <source>
        <dbReference type="PROSITE" id="PS51007"/>
    </source>
</evidence>
<name>A0ABZ0B619_9SPHN</name>
<keyword evidence="12" id="KW-1185">Reference proteome</keyword>
<dbReference type="InterPro" id="IPR050597">
    <property type="entry name" value="Cytochrome_c_Oxidase_Subunit"/>
</dbReference>
<evidence type="ECO:0000256" key="3">
    <source>
        <dbReference type="ARBA" id="ARBA00022617"/>
    </source>
</evidence>
<feature type="compositionally biased region" description="Polar residues" evidence="9">
    <location>
        <begin position="155"/>
        <end position="166"/>
    </location>
</feature>
<dbReference type="PRINTS" id="PR00605">
    <property type="entry name" value="CYTCHROMECIC"/>
</dbReference>
<organism evidence="11 12">
    <name type="scientific">Stakelama saccharophila</name>
    <dbReference type="NCBI Taxonomy" id="3075605"/>
    <lineage>
        <taxon>Bacteria</taxon>
        <taxon>Pseudomonadati</taxon>
        <taxon>Pseudomonadota</taxon>
        <taxon>Alphaproteobacteria</taxon>
        <taxon>Sphingomonadales</taxon>
        <taxon>Sphingomonadaceae</taxon>
        <taxon>Stakelama</taxon>
    </lineage>
</organism>
<dbReference type="InterPro" id="IPR008168">
    <property type="entry name" value="Cyt_C_IC"/>
</dbReference>
<dbReference type="InterPro" id="IPR036909">
    <property type="entry name" value="Cyt_c-like_dom_sf"/>
</dbReference>
<comment type="cofactor">
    <cofactor evidence="1">
        <name>heme c</name>
        <dbReference type="ChEBI" id="CHEBI:61717"/>
    </cofactor>
</comment>
<evidence type="ECO:0000256" key="4">
    <source>
        <dbReference type="ARBA" id="ARBA00022660"/>
    </source>
</evidence>
<evidence type="ECO:0000256" key="7">
    <source>
        <dbReference type="ARBA" id="ARBA00023004"/>
    </source>
</evidence>
<evidence type="ECO:0000256" key="9">
    <source>
        <dbReference type="SAM" id="MobiDB-lite"/>
    </source>
</evidence>
<feature type="compositionally biased region" description="Basic and acidic residues" evidence="9">
    <location>
        <begin position="1"/>
        <end position="11"/>
    </location>
</feature>
<dbReference type="Pfam" id="PF13442">
    <property type="entry name" value="Cytochrome_CBB3"/>
    <property type="match status" value="1"/>
</dbReference>
<evidence type="ECO:0000256" key="8">
    <source>
        <dbReference type="PROSITE-ProRule" id="PRU00433"/>
    </source>
</evidence>
<keyword evidence="3 8" id="KW-0349">Heme</keyword>
<sequence>MPAEQPDHEGVIDTALAPGSTQPAVTTDPRADQYYDNAEAVATGKRLYHQFNCVGCHSNGGGGMGPNLMDDVWIYGGRLTQIHQTLVEGRPNGMPAWGGRIPDDQLWKIAAYVRSMSLPATLAAQHGPTPSQNPAPVPRKADAHAGWAPPRDTTNDYTSTVKGPGQ</sequence>
<keyword evidence="7 8" id="KW-0408">Iron</keyword>
<dbReference type="Proteomes" id="UP001302249">
    <property type="component" value="Chromosome"/>
</dbReference>
<dbReference type="PANTHER" id="PTHR33751">
    <property type="entry name" value="CBB3-TYPE CYTOCHROME C OXIDASE SUBUNIT FIXP"/>
    <property type="match status" value="1"/>
</dbReference>
<dbReference type="EMBL" id="CP135076">
    <property type="protein sequence ID" value="WNO52698.1"/>
    <property type="molecule type" value="Genomic_DNA"/>
</dbReference>
<evidence type="ECO:0000313" key="11">
    <source>
        <dbReference type="EMBL" id="WNO52698.1"/>
    </source>
</evidence>
<evidence type="ECO:0000313" key="12">
    <source>
        <dbReference type="Proteomes" id="UP001302249"/>
    </source>
</evidence>
<feature type="domain" description="Cytochrome c" evidence="10">
    <location>
        <begin position="39"/>
        <end position="117"/>
    </location>
</feature>
<accession>A0ABZ0B619</accession>
<keyword evidence="4" id="KW-0679">Respiratory chain</keyword>
<dbReference type="Gene3D" id="1.10.760.10">
    <property type="entry name" value="Cytochrome c-like domain"/>
    <property type="match status" value="1"/>
</dbReference>
<dbReference type="PROSITE" id="PS51007">
    <property type="entry name" value="CYTC"/>
    <property type="match status" value="1"/>
</dbReference>
<proteinExistence type="predicted"/>
<feature type="region of interest" description="Disordered" evidence="9">
    <location>
        <begin position="1"/>
        <end position="28"/>
    </location>
</feature>
<reference evidence="11 12" key="1">
    <citation type="submission" date="2023-09" db="EMBL/GenBank/DDBJ databases">
        <authorList>
            <person name="Rey-Velasco X."/>
        </authorList>
    </citation>
    <scope>NUCLEOTIDE SEQUENCE [LARGE SCALE GENOMIC DNA]</scope>
    <source>
        <strain evidence="11 12">W311</strain>
    </source>
</reference>
<feature type="region of interest" description="Disordered" evidence="9">
    <location>
        <begin position="123"/>
        <end position="166"/>
    </location>
</feature>
<evidence type="ECO:0000256" key="6">
    <source>
        <dbReference type="ARBA" id="ARBA00022982"/>
    </source>
</evidence>
<keyword evidence="2" id="KW-0813">Transport</keyword>
<evidence type="ECO:0000256" key="2">
    <source>
        <dbReference type="ARBA" id="ARBA00022448"/>
    </source>
</evidence>
<evidence type="ECO:0000256" key="1">
    <source>
        <dbReference type="ARBA" id="ARBA00001926"/>
    </source>
</evidence>
<gene>
    <name evidence="11" type="ORF">RPR59_09495</name>
</gene>
<evidence type="ECO:0000256" key="5">
    <source>
        <dbReference type="ARBA" id="ARBA00022723"/>
    </source>
</evidence>
<keyword evidence="5 8" id="KW-0479">Metal-binding</keyword>
<dbReference type="InterPro" id="IPR009056">
    <property type="entry name" value="Cyt_c-like_dom"/>
</dbReference>